<dbReference type="EC" id="3.5.3.12" evidence="2"/>
<dbReference type="GO" id="GO:0009446">
    <property type="term" value="P:putrescine biosynthetic process"/>
    <property type="evidence" value="ECO:0007669"/>
    <property type="project" value="InterPro"/>
</dbReference>
<keyword evidence="4" id="KW-1185">Reference proteome</keyword>
<organism evidence="3 4">
    <name type="scientific">Zavarzinia aquatilis</name>
    <dbReference type="NCBI Taxonomy" id="2211142"/>
    <lineage>
        <taxon>Bacteria</taxon>
        <taxon>Pseudomonadati</taxon>
        <taxon>Pseudomonadota</taxon>
        <taxon>Alphaproteobacteria</taxon>
        <taxon>Rhodospirillales</taxon>
        <taxon>Zavarziniaceae</taxon>
        <taxon>Zavarzinia</taxon>
    </lineage>
</organism>
<name>A0A317E731_9PROT</name>
<gene>
    <name evidence="2 3" type="primary">aguA</name>
    <name evidence="3" type="ORF">DKG74_10965</name>
</gene>
<dbReference type="EMBL" id="QGLE01000005">
    <property type="protein sequence ID" value="PWR22928.1"/>
    <property type="molecule type" value="Genomic_DNA"/>
</dbReference>
<dbReference type="InterPro" id="IPR007466">
    <property type="entry name" value="Peptidyl-Arg-deiminase_porph"/>
</dbReference>
<dbReference type="Proteomes" id="UP000245461">
    <property type="component" value="Unassembled WGS sequence"/>
</dbReference>
<dbReference type="PANTHER" id="PTHR31377">
    <property type="entry name" value="AGMATINE DEIMINASE-RELATED"/>
    <property type="match status" value="1"/>
</dbReference>
<dbReference type="NCBIfam" id="NF010070">
    <property type="entry name" value="PRK13551.1"/>
    <property type="match status" value="1"/>
</dbReference>
<dbReference type="NCBIfam" id="TIGR03380">
    <property type="entry name" value="agmatine_aguA"/>
    <property type="match status" value="1"/>
</dbReference>
<evidence type="ECO:0000256" key="2">
    <source>
        <dbReference type="HAMAP-Rule" id="MF_01841"/>
    </source>
</evidence>
<accession>A0A317E731</accession>
<comment type="caution">
    <text evidence="3">The sequence shown here is derived from an EMBL/GenBank/DDBJ whole genome shotgun (WGS) entry which is preliminary data.</text>
</comment>
<proteinExistence type="inferred from homology"/>
<dbReference type="RefSeq" id="WP_109905634.1">
    <property type="nucleotide sequence ID" value="NZ_QGLE01000005.1"/>
</dbReference>
<comment type="similarity">
    <text evidence="2">Belongs to the agmatine deiminase family.</text>
</comment>
<dbReference type="SUPFAM" id="SSF55909">
    <property type="entry name" value="Pentein"/>
    <property type="match status" value="1"/>
</dbReference>
<dbReference type="AlphaFoldDB" id="A0A317E731"/>
<comment type="catalytic activity">
    <reaction evidence="2">
        <text>agmatine + H2O = N-carbamoylputrescine + NH4(+)</text>
        <dbReference type="Rhea" id="RHEA:18037"/>
        <dbReference type="ChEBI" id="CHEBI:15377"/>
        <dbReference type="ChEBI" id="CHEBI:28938"/>
        <dbReference type="ChEBI" id="CHEBI:58145"/>
        <dbReference type="ChEBI" id="CHEBI:58318"/>
        <dbReference type="EC" id="3.5.3.12"/>
    </reaction>
</comment>
<protein>
    <recommendedName>
        <fullName evidence="2">Putative agmatine deiminase</fullName>
        <ecNumber evidence="2">3.5.3.12</ecNumber>
    </recommendedName>
    <alternativeName>
        <fullName evidence="2">Agmatine iminohydrolase</fullName>
    </alternativeName>
</protein>
<evidence type="ECO:0000313" key="3">
    <source>
        <dbReference type="EMBL" id="PWR22928.1"/>
    </source>
</evidence>
<evidence type="ECO:0000256" key="1">
    <source>
        <dbReference type="ARBA" id="ARBA00022801"/>
    </source>
</evidence>
<dbReference type="Pfam" id="PF04371">
    <property type="entry name" value="PAD_porph"/>
    <property type="match status" value="1"/>
</dbReference>
<evidence type="ECO:0000313" key="4">
    <source>
        <dbReference type="Proteomes" id="UP000245461"/>
    </source>
</evidence>
<dbReference type="OrthoDB" id="9808013at2"/>
<keyword evidence="1 2" id="KW-0378">Hydrolase</keyword>
<dbReference type="GO" id="GO:0004668">
    <property type="term" value="F:protein-arginine deiminase activity"/>
    <property type="evidence" value="ECO:0007669"/>
    <property type="project" value="InterPro"/>
</dbReference>
<dbReference type="InterPro" id="IPR017754">
    <property type="entry name" value="Agmatine_deiminase"/>
</dbReference>
<dbReference type="HAMAP" id="MF_01841">
    <property type="entry name" value="Agmatine_deimin"/>
    <property type="match status" value="1"/>
</dbReference>
<dbReference type="Gene3D" id="3.75.10.10">
    <property type="entry name" value="L-arginine/glycine Amidinotransferase, Chain A"/>
    <property type="match status" value="1"/>
</dbReference>
<reference evidence="3 4" key="1">
    <citation type="submission" date="2018-05" db="EMBL/GenBank/DDBJ databases">
        <title>Zavarzinia sp. HR-AS.</title>
        <authorList>
            <person name="Lee Y."/>
            <person name="Jeon C.O."/>
        </authorList>
    </citation>
    <scope>NUCLEOTIDE SEQUENCE [LARGE SCALE GENOMIC DNA]</scope>
    <source>
        <strain evidence="3 4">HR-AS</strain>
    </source>
</reference>
<dbReference type="PANTHER" id="PTHR31377:SF0">
    <property type="entry name" value="AGMATINE DEIMINASE-RELATED"/>
    <property type="match status" value="1"/>
</dbReference>
<dbReference type="GO" id="GO:0047632">
    <property type="term" value="F:agmatine deiminase activity"/>
    <property type="evidence" value="ECO:0007669"/>
    <property type="project" value="UniProtKB-UniRule"/>
</dbReference>
<sequence length="367" mass="40290">MAETLTSTPRADGFRMPGEFEPHQGCWMIWPERTDNWRNGAKPAQEAFAQVATAIASGEPVTVLASARQFVQARRRLPRHIRVVEVTTNDAWCRDTGPSFVTDSKGRLRGVDWGFNAWGGLYNPHDQDELVAAKILEMERVPRYRAPLILEGGSIHVDGEGTVITTEECLLNPNRNPHLSRGEIEQLLKDYLGIEKTIWLGPGVLDDETDGHVDNLACYVRPGVVALTWTADRDDPQFAISQDAFERLSKARDAKGRAIEVVKIPAPGPLFRAEAEMDSVDFGGLDDDGGQERAAGLRLAGSYVNFYIGNGTVVMPRLDPATDAAAEAIVARLFPERRVIAVPGHEILLGGGNIHCITQQQPIGRPD</sequence>
<feature type="active site" description="Amidino-cysteine intermediate" evidence="2">
    <location>
        <position position="356"/>
    </location>
</feature>